<feature type="domain" description="Aerobactin siderophore biosynthesis IucA/IucC-like C-terminal" evidence="1">
    <location>
        <begin position="76"/>
        <end position="233"/>
    </location>
</feature>
<dbReference type="Proteomes" id="UP000319941">
    <property type="component" value="Unassembled WGS sequence"/>
</dbReference>
<comment type="caution">
    <text evidence="2">The sequence shown here is derived from an EMBL/GenBank/DDBJ whole genome shotgun (WGS) entry which is preliminary data.</text>
</comment>
<gene>
    <name evidence="2" type="primary">fhuF</name>
    <name evidence="2" type="ORF">FQP86_13340</name>
</gene>
<dbReference type="EMBL" id="VNFH01000009">
    <property type="protein sequence ID" value="TVU68759.1"/>
    <property type="molecule type" value="Genomic_DNA"/>
</dbReference>
<evidence type="ECO:0000259" key="1">
    <source>
        <dbReference type="Pfam" id="PF06276"/>
    </source>
</evidence>
<dbReference type="InterPro" id="IPR008090">
    <property type="entry name" value="Fe_iron_reduct"/>
</dbReference>
<dbReference type="InterPro" id="IPR022770">
    <property type="entry name" value="IucA/IucC-like_C"/>
</dbReference>
<protein>
    <submittedName>
        <fullName evidence="2">Siderophore-iron reductase FhuF</fullName>
    </submittedName>
</protein>
<dbReference type="Pfam" id="PF06276">
    <property type="entry name" value="FhuF"/>
    <property type="match status" value="1"/>
</dbReference>
<dbReference type="GO" id="GO:0003824">
    <property type="term" value="F:catalytic activity"/>
    <property type="evidence" value="ECO:0007669"/>
    <property type="project" value="UniProtKB-ARBA"/>
</dbReference>
<dbReference type="AlphaFoldDB" id="A0A558HHZ3"/>
<dbReference type="RefSeq" id="WP_024953230.1">
    <property type="nucleotide sequence ID" value="NZ_CAWOWR010000147.1"/>
</dbReference>
<name>A0A558HHZ3_9GAMM</name>
<evidence type="ECO:0000313" key="3">
    <source>
        <dbReference type="Proteomes" id="UP000319941"/>
    </source>
</evidence>
<reference evidence="2 3" key="1">
    <citation type="submission" date="2019-07" db="EMBL/GenBank/DDBJ databases">
        <title>Diversity of Bacteria from Kongsfjorden, Arctic.</title>
        <authorList>
            <person name="Yu Y."/>
        </authorList>
    </citation>
    <scope>NUCLEOTIDE SEQUENCE [LARGE SCALE GENOMIC DNA]</scope>
    <source>
        <strain evidence="2 3">SM1923</strain>
    </source>
</reference>
<dbReference type="NCBIfam" id="TIGR03951">
    <property type="entry name" value="Fe_III_red_FhuF"/>
    <property type="match status" value="1"/>
</dbReference>
<dbReference type="OrthoDB" id="8993954at2"/>
<sequence length="292" mass="31794">MIDALSPLYSGPLAAYRDLITSCARVQADEAQSLDGLIPAREVLSPGWLSACIAAHGMQYEGQQGAEAPDERALLSQWSKYLLSSMVSLPLAANLLLDHQLPLELRHLSLRLGDNGVVTQLVLDDAAGQGESLTPAIMAAGIDELAMLEARFGHYLAQLEAVIARLVPHTSLGAKVFWSNAAHYFVYVVGMMEEQGWAQQAAPARQLMATRVLADGRRNPLYQPVSTVMDRHGERHTPRKVCCVRYRIECLGYCGNCPLSIERPIASRSAARRTDTAQGKPGRALMICSDLS</sequence>
<accession>A0A558HHZ3</accession>
<proteinExistence type="predicted"/>
<organism evidence="2 3">
    <name type="scientific">Cobetia crustatorum</name>
    <dbReference type="NCBI Taxonomy" id="553385"/>
    <lineage>
        <taxon>Bacteria</taxon>
        <taxon>Pseudomonadati</taxon>
        <taxon>Pseudomonadota</taxon>
        <taxon>Gammaproteobacteria</taxon>
        <taxon>Oceanospirillales</taxon>
        <taxon>Halomonadaceae</taxon>
        <taxon>Cobetia</taxon>
    </lineage>
</organism>
<dbReference type="STRING" id="553385.GCA_000591415_03485"/>
<evidence type="ECO:0000313" key="2">
    <source>
        <dbReference type="EMBL" id="TVU68759.1"/>
    </source>
</evidence>
<keyword evidence="3" id="KW-1185">Reference proteome</keyword>